<reference evidence="3 4" key="1">
    <citation type="submission" date="2023-01" db="EMBL/GenBank/DDBJ databases">
        <title>Sporosarcina sp. nov., isolated from Korean tranditional fermented seafood 'Jeotgal'.</title>
        <authorList>
            <person name="Yang A.-I."/>
        </authorList>
    </citation>
    <scope>NUCLEOTIDE SEQUENCE [LARGE SCALE GENOMIC DNA]</scope>
    <source>
        <strain evidence="3 4">B2O-1</strain>
    </source>
</reference>
<evidence type="ECO:0000259" key="2">
    <source>
        <dbReference type="PROSITE" id="PS50846"/>
    </source>
</evidence>
<dbReference type="PROSITE" id="PS01047">
    <property type="entry name" value="HMA_1"/>
    <property type="match status" value="1"/>
</dbReference>
<keyword evidence="4" id="KW-1185">Reference proteome</keyword>
<organism evidence="3 4">
    <name type="scientific">Sporosarcina jeotgali</name>
    <dbReference type="NCBI Taxonomy" id="3020056"/>
    <lineage>
        <taxon>Bacteria</taxon>
        <taxon>Bacillati</taxon>
        <taxon>Bacillota</taxon>
        <taxon>Bacilli</taxon>
        <taxon>Bacillales</taxon>
        <taxon>Caryophanaceae</taxon>
        <taxon>Sporosarcina</taxon>
    </lineage>
</organism>
<evidence type="ECO:0000313" key="3">
    <source>
        <dbReference type="EMBL" id="WOV83113.1"/>
    </source>
</evidence>
<dbReference type="Pfam" id="PF00403">
    <property type="entry name" value="HMA"/>
    <property type="match status" value="1"/>
</dbReference>
<name>A0ABZ0KUH0_9BACL</name>
<dbReference type="InterPro" id="IPR036163">
    <property type="entry name" value="HMA_dom_sf"/>
</dbReference>
<dbReference type="SUPFAM" id="SSF55008">
    <property type="entry name" value="HMA, heavy metal-associated domain"/>
    <property type="match status" value="1"/>
</dbReference>
<dbReference type="InterPro" id="IPR006121">
    <property type="entry name" value="HMA_dom"/>
</dbReference>
<sequence length="73" mass="8187">MRKGVFTLEPLSCPSCIKKIERALGKMEGIREVNVLFNSSKVRAQFNEDQVTADEIQETISKLGYPVVTQKVS</sequence>
<dbReference type="PROSITE" id="PS50846">
    <property type="entry name" value="HMA_2"/>
    <property type="match status" value="1"/>
</dbReference>
<gene>
    <name evidence="3" type="ORF">PGH26_09235</name>
</gene>
<feature type="domain" description="HMA" evidence="2">
    <location>
        <begin position="2"/>
        <end position="68"/>
    </location>
</feature>
<keyword evidence="1" id="KW-0479">Metal-binding</keyword>
<dbReference type="Gene3D" id="3.30.70.100">
    <property type="match status" value="1"/>
</dbReference>
<protein>
    <submittedName>
        <fullName evidence="3">Heavy metal-associated domain-containing protein</fullName>
    </submittedName>
</protein>
<dbReference type="CDD" id="cd00371">
    <property type="entry name" value="HMA"/>
    <property type="match status" value="1"/>
</dbReference>
<accession>A0ABZ0KUH0</accession>
<evidence type="ECO:0000256" key="1">
    <source>
        <dbReference type="ARBA" id="ARBA00022723"/>
    </source>
</evidence>
<dbReference type="RefSeq" id="WP_323690788.1">
    <property type="nucleotide sequence ID" value="NZ_CP116341.1"/>
</dbReference>
<dbReference type="Proteomes" id="UP001303532">
    <property type="component" value="Chromosome"/>
</dbReference>
<dbReference type="InterPro" id="IPR017969">
    <property type="entry name" value="Heavy-metal-associated_CS"/>
</dbReference>
<evidence type="ECO:0000313" key="4">
    <source>
        <dbReference type="Proteomes" id="UP001303532"/>
    </source>
</evidence>
<dbReference type="EMBL" id="CP116341">
    <property type="protein sequence ID" value="WOV83113.1"/>
    <property type="molecule type" value="Genomic_DNA"/>
</dbReference>
<proteinExistence type="predicted"/>